<dbReference type="PANTHER" id="PTHR42877">
    <property type="entry name" value="L-ORNITHINE N(5)-MONOOXYGENASE-RELATED"/>
    <property type="match status" value="1"/>
</dbReference>
<dbReference type="GO" id="GO:0050660">
    <property type="term" value="F:flavin adenine dinucleotide binding"/>
    <property type="evidence" value="ECO:0007669"/>
    <property type="project" value="InterPro"/>
</dbReference>
<accession>A0AAV5A477</accession>
<dbReference type="PANTHER" id="PTHR42877:SF5">
    <property type="entry name" value="L-ORNITHINE N(5)-MONOOXYGENASE-RELATED"/>
    <property type="match status" value="1"/>
</dbReference>
<gene>
    <name evidence="6" type="ORF">Clacol_003297</name>
</gene>
<evidence type="ECO:0000256" key="2">
    <source>
        <dbReference type="ARBA" id="ARBA00022630"/>
    </source>
</evidence>
<evidence type="ECO:0000256" key="1">
    <source>
        <dbReference type="ARBA" id="ARBA00010139"/>
    </source>
</evidence>
<organism evidence="6 7">
    <name type="scientific">Clathrus columnatus</name>
    <dbReference type="NCBI Taxonomy" id="1419009"/>
    <lineage>
        <taxon>Eukaryota</taxon>
        <taxon>Fungi</taxon>
        <taxon>Dikarya</taxon>
        <taxon>Basidiomycota</taxon>
        <taxon>Agaricomycotina</taxon>
        <taxon>Agaricomycetes</taxon>
        <taxon>Phallomycetidae</taxon>
        <taxon>Phallales</taxon>
        <taxon>Clathraceae</taxon>
        <taxon>Clathrus</taxon>
    </lineage>
</organism>
<dbReference type="InterPro" id="IPR051209">
    <property type="entry name" value="FAD-bind_Monooxygenase_sf"/>
</dbReference>
<evidence type="ECO:0000313" key="7">
    <source>
        <dbReference type="Proteomes" id="UP001050691"/>
    </source>
</evidence>
<keyword evidence="5" id="KW-1133">Transmembrane helix</keyword>
<name>A0AAV5A477_9AGAM</name>
<keyword evidence="7" id="KW-1185">Reference proteome</keyword>
<dbReference type="Pfam" id="PF00743">
    <property type="entry name" value="FMO-like"/>
    <property type="match status" value="1"/>
</dbReference>
<comment type="caution">
    <text evidence="6">The sequence shown here is derived from an EMBL/GenBank/DDBJ whole genome shotgun (WGS) entry which is preliminary data.</text>
</comment>
<dbReference type="SUPFAM" id="SSF51905">
    <property type="entry name" value="FAD/NAD(P)-binding domain"/>
    <property type="match status" value="2"/>
</dbReference>
<dbReference type="Proteomes" id="UP001050691">
    <property type="component" value="Unassembled WGS sequence"/>
</dbReference>
<evidence type="ECO:0008006" key="8">
    <source>
        <dbReference type="Google" id="ProtNLM"/>
    </source>
</evidence>
<evidence type="ECO:0000256" key="3">
    <source>
        <dbReference type="ARBA" id="ARBA00022827"/>
    </source>
</evidence>
<keyword evidence="4" id="KW-0560">Oxidoreductase</keyword>
<comment type="similarity">
    <text evidence="1">Belongs to the FAD-binding monooxygenase family.</text>
</comment>
<feature type="transmembrane region" description="Helical" evidence="5">
    <location>
        <begin position="455"/>
        <end position="477"/>
    </location>
</feature>
<dbReference type="InterPro" id="IPR020946">
    <property type="entry name" value="Flavin_mOase-like"/>
</dbReference>
<keyword evidence="3" id="KW-0274">FAD</keyword>
<feature type="transmembrane region" description="Helical" evidence="5">
    <location>
        <begin position="201"/>
        <end position="221"/>
    </location>
</feature>
<protein>
    <recommendedName>
        <fullName evidence="8">Flavin-containing monooxygenase</fullName>
    </recommendedName>
</protein>
<keyword evidence="2" id="KW-0285">Flavoprotein</keyword>
<dbReference type="EMBL" id="BPWL01000004">
    <property type="protein sequence ID" value="GJJ09075.1"/>
    <property type="molecule type" value="Genomic_DNA"/>
</dbReference>
<evidence type="ECO:0000256" key="5">
    <source>
        <dbReference type="SAM" id="Phobius"/>
    </source>
</evidence>
<dbReference type="InterPro" id="IPR036188">
    <property type="entry name" value="FAD/NAD-bd_sf"/>
</dbReference>
<dbReference type="AlphaFoldDB" id="A0AAV5A477"/>
<evidence type="ECO:0000256" key="4">
    <source>
        <dbReference type="ARBA" id="ARBA00023002"/>
    </source>
</evidence>
<keyword evidence="5" id="KW-0472">Membrane</keyword>
<keyword evidence="5" id="KW-0812">Transmembrane</keyword>
<proteinExistence type="inferred from homology"/>
<reference evidence="6" key="1">
    <citation type="submission" date="2021-10" db="EMBL/GenBank/DDBJ databases">
        <title>De novo Genome Assembly of Clathrus columnatus (Basidiomycota, Fungi) Using Illumina and Nanopore Sequence Data.</title>
        <authorList>
            <person name="Ogiso-Tanaka E."/>
            <person name="Itagaki H."/>
            <person name="Hosoya T."/>
            <person name="Hosaka K."/>
        </authorList>
    </citation>
    <scope>NUCLEOTIDE SEQUENCE</scope>
    <source>
        <strain evidence="6">MO-923</strain>
    </source>
</reference>
<dbReference type="Gene3D" id="3.50.50.60">
    <property type="entry name" value="FAD/NAD(P)-binding domain"/>
    <property type="match status" value="2"/>
</dbReference>
<dbReference type="GO" id="GO:0050661">
    <property type="term" value="F:NADP binding"/>
    <property type="evidence" value="ECO:0007669"/>
    <property type="project" value="InterPro"/>
</dbReference>
<evidence type="ECO:0000313" key="6">
    <source>
        <dbReference type="EMBL" id="GJJ09075.1"/>
    </source>
</evidence>
<dbReference type="GO" id="GO:0004499">
    <property type="term" value="F:N,N-dimethylaniline monooxygenase activity"/>
    <property type="evidence" value="ECO:0007669"/>
    <property type="project" value="InterPro"/>
</dbReference>
<sequence>MSKITTKYNDIVCIGIEEKLLRSDVPTILYSYSFFKNDDTSHIFSPGSDIQTYLGQVIDKYNLHPYMSFSTEWISAKWDESRHLWVLELKNTKTGEKIIHECRVLYSAVGLLTYAKFPEISGLDTFKGRLIHTYEWPEDVDVADKDVVIIGNGCSATQVIPAILPETKSITQFFRSAQYFYPVRVEPYKGFIKWGLEHLPGFAFLIRLALFHILEAFWRGFIKDKKGDKIRETGTAVCMRFMKRTAPEKYHSILTPDYPLGCKANPITEVVPEGVKAGDKIYPADIIIAATGYDTKRACYTDYTVQGRGGLTLQDYWDKIGVPTAYNTTLVPGFPNFFILFGPSSVNGHTSAIIAIENTINYSMKLIQPVISGKSQEVDVKNEAAEAYYKELDKGNEKIVVGGCDSFYIVNGRNRGVYPWSQFHFWRRSAFPTWKDLSYTYSTQYLDKARMRRRVYVILVLVGIAGALTMRNGITFIDYDYIPDLSEYDRTVNEPTSFPRNLKSKDVSYS</sequence>